<dbReference type="InterPro" id="IPR001506">
    <property type="entry name" value="Peptidase_M12A"/>
</dbReference>
<feature type="binding site" evidence="10">
    <location>
        <position position="178"/>
    </location>
    <ligand>
        <name>Zn(2+)</name>
        <dbReference type="ChEBI" id="CHEBI:29105"/>
        <note>catalytic</note>
    </ligand>
</feature>
<dbReference type="AlphaFoldDB" id="A0A9N9WVH3"/>
<dbReference type="EC" id="3.4.24.-" evidence="11"/>
<evidence type="ECO:0000256" key="10">
    <source>
        <dbReference type="PROSITE-ProRule" id="PRU01211"/>
    </source>
</evidence>
<evidence type="ECO:0000256" key="9">
    <source>
        <dbReference type="ARBA" id="ARBA00023180"/>
    </source>
</evidence>
<reference evidence="13" key="2">
    <citation type="submission" date="2022-10" db="EMBL/GenBank/DDBJ databases">
        <authorList>
            <consortium name="ENA_rothamsted_submissions"/>
            <consortium name="culmorum"/>
            <person name="King R."/>
        </authorList>
    </citation>
    <scope>NUCLEOTIDE SEQUENCE</scope>
</reference>
<keyword evidence="6 10" id="KW-0482">Metalloprotease</keyword>
<dbReference type="GO" id="GO:0004222">
    <property type="term" value="F:metalloendopeptidase activity"/>
    <property type="evidence" value="ECO:0007669"/>
    <property type="project" value="UniProtKB-UniRule"/>
</dbReference>
<dbReference type="Gene3D" id="3.40.390.10">
    <property type="entry name" value="Collagenase (Catalytic Domain)"/>
    <property type="match status" value="1"/>
</dbReference>
<evidence type="ECO:0000256" key="7">
    <source>
        <dbReference type="ARBA" id="ARBA00023145"/>
    </source>
</evidence>
<keyword evidence="4 10" id="KW-0378">Hydrolase</keyword>
<dbReference type="OrthoDB" id="291007at2759"/>
<evidence type="ECO:0000256" key="5">
    <source>
        <dbReference type="ARBA" id="ARBA00022833"/>
    </source>
</evidence>
<dbReference type="EMBL" id="OU895879">
    <property type="protein sequence ID" value="CAG9807550.1"/>
    <property type="molecule type" value="Genomic_DNA"/>
</dbReference>
<evidence type="ECO:0000256" key="3">
    <source>
        <dbReference type="ARBA" id="ARBA00022729"/>
    </source>
</evidence>
<keyword evidence="8" id="KW-1015">Disulfide bond</keyword>
<keyword evidence="3" id="KW-0732">Signal</keyword>
<feature type="binding site" evidence="10">
    <location>
        <position position="172"/>
    </location>
    <ligand>
        <name>Zn(2+)</name>
        <dbReference type="ChEBI" id="CHEBI:29105"/>
        <note>catalytic</note>
    </ligand>
</feature>
<dbReference type="InterPro" id="IPR024079">
    <property type="entry name" value="MetalloPept_cat_dom_sf"/>
</dbReference>
<dbReference type="SMART" id="SM00235">
    <property type="entry name" value="ZnMc"/>
    <property type="match status" value="1"/>
</dbReference>
<gene>
    <name evidence="13" type="ORF">CHIRRI_LOCUS10397</name>
</gene>
<reference evidence="13" key="1">
    <citation type="submission" date="2022-01" db="EMBL/GenBank/DDBJ databases">
        <authorList>
            <person name="King R."/>
        </authorList>
    </citation>
    <scope>NUCLEOTIDE SEQUENCE</scope>
</reference>
<dbReference type="CDD" id="cd04280">
    <property type="entry name" value="ZnMc_astacin_like"/>
    <property type="match status" value="1"/>
</dbReference>
<dbReference type="PANTHER" id="PTHR10127">
    <property type="entry name" value="DISCOIDIN, CUB, EGF, LAMININ , AND ZINC METALLOPROTEASE DOMAIN CONTAINING"/>
    <property type="match status" value="1"/>
</dbReference>
<dbReference type="PROSITE" id="PS51864">
    <property type="entry name" value="ASTACIN"/>
    <property type="match status" value="1"/>
</dbReference>
<feature type="active site" evidence="10">
    <location>
        <position position="169"/>
    </location>
</feature>
<accession>A0A9N9WVH3</accession>
<dbReference type="PANTHER" id="PTHR10127:SF780">
    <property type="entry name" value="METALLOENDOPEPTIDASE"/>
    <property type="match status" value="1"/>
</dbReference>
<dbReference type="GO" id="GO:0006508">
    <property type="term" value="P:proteolysis"/>
    <property type="evidence" value="ECO:0007669"/>
    <property type="project" value="UniProtKB-KW"/>
</dbReference>
<organism evidence="13 14">
    <name type="scientific">Chironomus riparius</name>
    <dbReference type="NCBI Taxonomy" id="315576"/>
    <lineage>
        <taxon>Eukaryota</taxon>
        <taxon>Metazoa</taxon>
        <taxon>Ecdysozoa</taxon>
        <taxon>Arthropoda</taxon>
        <taxon>Hexapoda</taxon>
        <taxon>Insecta</taxon>
        <taxon>Pterygota</taxon>
        <taxon>Neoptera</taxon>
        <taxon>Endopterygota</taxon>
        <taxon>Diptera</taxon>
        <taxon>Nematocera</taxon>
        <taxon>Chironomoidea</taxon>
        <taxon>Chironomidae</taxon>
        <taxon>Chironominae</taxon>
        <taxon>Chironomus</taxon>
    </lineage>
</organism>
<comment type="caution">
    <text evidence="10">Lacks conserved residue(s) required for the propagation of feature annotation.</text>
</comment>
<dbReference type="Proteomes" id="UP001153620">
    <property type="component" value="Chromosome 3"/>
</dbReference>
<evidence type="ECO:0000313" key="13">
    <source>
        <dbReference type="EMBL" id="CAG9807550.1"/>
    </source>
</evidence>
<evidence type="ECO:0000256" key="1">
    <source>
        <dbReference type="ARBA" id="ARBA00022670"/>
    </source>
</evidence>
<keyword evidence="9" id="KW-0325">Glycoprotein</keyword>
<feature type="domain" description="Peptidase M12A" evidence="12">
    <location>
        <begin position="76"/>
        <end position="273"/>
    </location>
</feature>
<dbReference type="Pfam" id="PF01400">
    <property type="entry name" value="Astacin"/>
    <property type="match status" value="1"/>
</dbReference>
<name>A0A9N9WVH3_9DIPT</name>
<dbReference type="GO" id="GO:0008270">
    <property type="term" value="F:zinc ion binding"/>
    <property type="evidence" value="ECO:0007669"/>
    <property type="project" value="UniProtKB-UniRule"/>
</dbReference>
<dbReference type="InterPro" id="IPR006026">
    <property type="entry name" value="Peptidase_Metallo"/>
</dbReference>
<evidence type="ECO:0000256" key="11">
    <source>
        <dbReference type="RuleBase" id="RU361183"/>
    </source>
</evidence>
<keyword evidence="7" id="KW-0865">Zymogen</keyword>
<dbReference type="FunFam" id="3.40.390.10:FF:000015">
    <property type="entry name" value="Meprin A subunit"/>
    <property type="match status" value="1"/>
</dbReference>
<keyword evidence="2 10" id="KW-0479">Metal-binding</keyword>
<protein>
    <recommendedName>
        <fullName evidence="11">Metalloendopeptidase</fullName>
        <ecNumber evidence="11">3.4.24.-</ecNumber>
    </recommendedName>
</protein>
<evidence type="ECO:0000256" key="2">
    <source>
        <dbReference type="ARBA" id="ARBA00022723"/>
    </source>
</evidence>
<evidence type="ECO:0000256" key="6">
    <source>
        <dbReference type="ARBA" id="ARBA00023049"/>
    </source>
</evidence>
<sequence>MKLQKKCMILALIIAYKHVESYPTDDFLAKQSSFEIEPNNFAGRILTKWSETDHFGNPEEQGPYFEGDIIVSNERTFFTRQAKKWKHGIIPYKISGSFTEDQTTMIKTAIEEIESKTCIKLVPHSSEKDFIIFNNDVSGCWSKVGRGGGSQTINLQSQCFKTIGTIIHEILHAVGLFHEQNRSDRDDFIEIVTENIRKKSLVNFQKFIPNIYDAEESLYDYESILHYSPYAFSINGKQTIKTKGSQEIIKLMGQRKGLSEGDILKINMMYKCLQ</sequence>
<keyword evidence="5 10" id="KW-0862">Zinc</keyword>
<proteinExistence type="predicted"/>
<evidence type="ECO:0000313" key="14">
    <source>
        <dbReference type="Proteomes" id="UP001153620"/>
    </source>
</evidence>
<dbReference type="InterPro" id="IPR034035">
    <property type="entry name" value="Astacin-like_dom"/>
</dbReference>
<comment type="cofactor">
    <cofactor evidence="10 11">
        <name>Zn(2+)</name>
        <dbReference type="ChEBI" id="CHEBI:29105"/>
    </cofactor>
    <text evidence="10 11">Binds 1 zinc ion per subunit.</text>
</comment>
<keyword evidence="1 10" id="KW-0645">Protease</keyword>
<evidence type="ECO:0000259" key="12">
    <source>
        <dbReference type="PROSITE" id="PS51864"/>
    </source>
</evidence>
<feature type="binding site" evidence="10">
    <location>
        <position position="168"/>
    </location>
    <ligand>
        <name>Zn(2+)</name>
        <dbReference type="ChEBI" id="CHEBI:29105"/>
        <note>catalytic</note>
    </ligand>
</feature>
<keyword evidence="14" id="KW-1185">Reference proteome</keyword>
<evidence type="ECO:0000256" key="4">
    <source>
        <dbReference type="ARBA" id="ARBA00022801"/>
    </source>
</evidence>
<dbReference type="PRINTS" id="PR00480">
    <property type="entry name" value="ASTACIN"/>
</dbReference>
<evidence type="ECO:0000256" key="8">
    <source>
        <dbReference type="ARBA" id="ARBA00023157"/>
    </source>
</evidence>
<dbReference type="SUPFAM" id="SSF55486">
    <property type="entry name" value="Metalloproteases ('zincins'), catalytic domain"/>
    <property type="match status" value="1"/>
</dbReference>